<evidence type="ECO:0000313" key="3">
    <source>
        <dbReference type="Proteomes" id="UP000563151"/>
    </source>
</evidence>
<keyword evidence="3" id="KW-1185">Reference proteome</keyword>
<accession>A0A923EAP2</accession>
<name>A0A923EAP2_CLOTT</name>
<dbReference type="Proteomes" id="UP000563151">
    <property type="component" value="Unassembled WGS sequence"/>
</dbReference>
<dbReference type="AlphaFoldDB" id="A0A923EAP2"/>
<dbReference type="InterPro" id="IPR011741">
    <property type="entry name" value="Phg_2220_C"/>
</dbReference>
<evidence type="ECO:0000259" key="1">
    <source>
        <dbReference type="Pfam" id="PF09524"/>
    </source>
</evidence>
<evidence type="ECO:0000313" key="2">
    <source>
        <dbReference type="EMBL" id="MBC2399752.1"/>
    </source>
</evidence>
<dbReference type="Pfam" id="PF09524">
    <property type="entry name" value="Phg_2220_C"/>
    <property type="match status" value="1"/>
</dbReference>
<reference evidence="2 3" key="1">
    <citation type="submission" date="2020-04" db="EMBL/GenBank/DDBJ databases">
        <title>Genomic insights into acetone-butanol-ethanol (ABE) fermentation by sequencing solventogenic clostridia strains.</title>
        <authorList>
            <person name="Brown S."/>
        </authorList>
    </citation>
    <scope>NUCLEOTIDE SEQUENCE [LARGE SCALE GENOMIC DNA]</scope>
    <source>
        <strain evidence="2 3">DJ011</strain>
    </source>
</reference>
<comment type="caution">
    <text evidence="2">The sequence shown here is derived from an EMBL/GenBank/DDBJ whole genome shotgun (WGS) entry which is preliminary data.</text>
</comment>
<protein>
    <recommendedName>
        <fullName evidence="1">Phage conserved hypothetical protein C-terminal domain-containing protein</fullName>
    </recommendedName>
</protein>
<sequence length="239" mass="28089">MLLRYFIDFKGTGKMVTKKINGKNYYWVQYKKIIEEYPILRLKKDSVYRRFKNMTEKSILTHNSVVDKGVYSFYNLGTEFKYLVGYSKGDELEDEWAQPSEINPVSYGNKSGAPTDLNPEQIIPLLKDNSTKDINNIYTLVIKYLNKKANKNYRTTTKKSQQLIRARVNEGFLEQDFYKVIDNKVSQWLGTKMDKYLRPETLFGTKFEGYLNENRGEDRYGEDFGNLEETEQSKFGIKV</sequence>
<gene>
    <name evidence="2" type="ORF">HGG79_18565</name>
</gene>
<proteinExistence type="predicted"/>
<feature type="domain" description="Phage conserved hypothetical protein C-terminal" evidence="1">
    <location>
        <begin position="141"/>
        <end position="212"/>
    </location>
</feature>
<dbReference type="NCBIfam" id="TIGR02220">
    <property type="entry name" value="phg_TIGR02220"/>
    <property type="match status" value="1"/>
</dbReference>
<dbReference type="EMBL" id="JAAZWO010000035">
    <property type="protein sequence ID" value="MBC2399752.1"/>
    <property type="molecule type" value="Genomic_DNA"/>
</dbReference>
<organism evidence="2 3">
    <name type="scientific">Clostridium tetanomorphum</name>
    <dbReference type="NCBI Taxonomy" id="1553"/>
    <lineage>
        <taxon>Bacteria</taxon>
        <taxon>Bacillati</taxon>
        <taxon>Bacillota</taxon>
        <taxon>Clostridia</taxon>
        <taxon>Eubacteriales</taxon>
        <taxon>Clostridiaceae</taxon>
        <taxon>Clostridium</taxon>
    </lineage>
</organism>